<dbReference type="Proteomes" id="UP000708208">
    <property type="component" value="Unassembled WGS sequence"/>
</dbReference>
<name>A0A8J2L8E6_9HEXA</name>
<dbReference type="PANTHER" id="PTHR43570:SF16">
    <property type="entry name" value="ALDEHYDE DEHYDROGENASE TYPE III, ISOFORM Q"/>
    <property type="match status" value="1"/>
</dbReference>
<keyword evidence="3" id="KW-1185">Reference proteome</keyword>
<dbReference type="InterPro" id="IPR012394">
    <property type="entry name" value="Aldehyde_DH_NAD(P)"/>
</dbReference>
<dbReference type="EMBL" id="CAJVCH010554667">
    <property type="protein sequence ID" value="CAG7830192.1"/>
    <property type="molecule type" value="Genomic_DNA"/>
</dbReference>
<dbReference type="GO" id="GO:0006081">
    <property type="term" value="P:aldehyde metabolic process"/>
    <property type="evidence" value="ECO:0007669"/>
    <property type="project" value="InterPro"/>
</dbReference>
<comment type="caution">
    <text evidence="2">The sequence shown here is derived from an EMBL/GenBank/DDBJ whole genome shotgun (WGS) entry which is preliminary data.</text>
</comment>
<evidence type="ECO:0000256" key="1">
    <source>
        <dbReference type="ARBA" id="ARBA00023002"/>
    </source>
</evidence>
<evidence type="ECO:0000313" key="3">
    <source>
        <dbReference type="Proteomes" id="UP000708208"/>
    </source>
</evidence>
<evidence type="ECO:0008006" key="4">
    <source>
        <dbReference type="Google" id="ProtNLM"/>
    </source>
</evidence>
<dbReference type="GO" id="GO:0005737">
    <property type="term" value="C:cytoplasm"/>
    <property type="evidence" value="ECO:0007669"/>
    <property type="project" value="TreeGrafter"/>
</dbReference>
<evidence type="ECO:0000313" key="2">
    <source>
        <dbReference type="EMBL" id="CAG7830192.1"/>
    </source>
</evidence>
<dbReference type="OrthoDB" id="440325at2759"/>
<dbReference type="PROSITE" id="PS00070">
    <property type="entry name" value="ALDEHYDE_DEHYDR_CYS"/>
    <property type="match status" value="1"/>
</dbReference>
<protein>
    <recommendedName>
        <fullName evidence="4">Aldehyde dehydrogenase domain-containing protein</fullName>
    </recommendedName>
</protein>
<gene>
    <name evidence="2" type="ORF">AFUS01_LOCUS40014</name>
</gene>
<reference evidence="2" key="1">
    <citation type="submission" date="2021-06" db="EMBL/GenBank/DDBJ databases">
        <authorList>
            <person name="Hodson N. C."/>
            <person name="Mongue J. A."/>
            <person name="Jaron S. K."/>
        </authorList>
    </citation>
    <scope>NUCLEOTIDE SEQUENCE</scope>
</reference>
<organism evidence="2 3">
    <name type="scientific">Allacma fusca</name>
    <dbReference type="NCBI Taxonomy" id="39272"/>
    <lineage>
        <taxon>Eukaryota</taxon>
        <taxon>Metazoa</taxon>
        <taxon>Ecdysozoa</taxon>
        <taxon>Arthropoda</taxon>
        <taxon>Hexapoda</taxon>
        <taxon>Collembola</taxon>
        <taxon>Symphypleona</taxon>
        <taxon>Sminthuridae</taxon>
        <taxon>Allacma</taxon>
    </lineage>
</organism>
<proteinExistence type="predicted"/>
<dbReference type="PANTHER" id="PTHR43570">
    <property type="entry name" value="ALDEHYDE DEHYDROGENASE"/>
    <property type="match status" value="1"/>
</dbReference>
<keyword evidence="1" id="KW-0560">Oxidoreductase</keyword>
<accession>A0A8J2L8E6</accession>
<dbReference type="GO" id="GO:0004029">
    <property type="term" value="F:aldehyde dehydrogenase (NAD+) activity"/>
    <property type="evidence" value="ECO:0007669"/>
    <property type="project" value="TreeGrafter"/>
</dbReference>
<dbReference type="InterPro" id="IPR016160">
    <property type="entry name" value="Ald_DH_CS_CYS"/>
</dbReference>
<sequence>MAAPFVLRIKETSFKILSALVLLAHPRITSTSCCFTMIYREATKMTIWGKLVNNGQICVAPGYGISSEKIQDFFVRHAKVVLKGFYGDNLRKTLDLPRSINKQNFHR</sequence>
<dbReference type="AlphaFoldDB" id="A0A8J2L8E6"/>